<dbReference type="Gene3D" id="3.30.70.20">
    <property type="match status" value="1"/>
</dbReference>
<dbReference type="Pfam" id="PF13237">
    <property type="entry name" value="Fer4_10"/>
    <property type="match status" value="1"/>
</dbReference>
<evidence type="ECO:0000259" key="4">
    <source>
        <dbReference type="PROSITE" id="PS51085"/>
    </source>
</evidence>
<sequence length="225" mass="25497">MAEQEMVNVYIQEQKHEVPAVLTIIGAVEYAGYELTRGCGCRSGFCGACATVYRIKGDKNLRVALACQKKVEEGMYLSQLPFFPGDRPEYNLEELDPSVDTFAELYPEIYKCLGCNSCTSACPQEIDVMQYIALAQRGEIEKCAEKSFDCIMCGLCASRCPADITHYNVGVLARRLTGKYLLPESEHLEKRLEELEEGELTKELDELMELETEELKERYNSREIK</sequence>
<dbReference type="InterPro" id="IPR001041">
    <property type="entry name" value="2Fe-2S_ferredoxin-type"/>
</dbReference>
<dbReference type="Proteomes" id="UP000199476">
    <property type="component" value="Unassembled WGS sequence"/>
</dbReference>
<protein>
    <submittedName>
        <fullName evidence="6">4Fe-4S dicluster domain-containing protein</fullName>
    </submittedName>
</protein>
<dbReference type="PROSITE" id="PS51085">
    <property type="entry name" value="2FE2S_FER_2"/>
    <property type="match status" value="1"/>
</dbReference>
<dbReference type="SUPFAM" id="SSF46548">
    <property type="entry name" value="alpha-helical ferredoxin"/>
    <property type="match status" value="1"/>
</dbReference>
<evidence type="ECO:0000256" key="3">
    <source>
        <dbReference type="ARBA" id="ARBA00023014"/>
    </source>
</evidence>
<dbReference type="PROSITE" id="PS00198">
    <property type="entry name" value="4FE4S_FER_1"/>
    <property type="match status" value="1"/>
</dbReference>
<keyword evidence="2" id="KW-0408">Iron</keyword>
<dbReference type="AlphaFoldDB" id="A0A1G9MCI2"/>
<evidence type="ECO:0000313" key="7">
    <source>
        <dbReference type="Proteomes" id="UP000199476"/>
    </source>
</evidence>
<proteinExistence type="predicted"/>
<keyword evidence="7" id="KW-1185">Reference proteome</keyword>
<reference evidence="6 7" key="1">
    <citation type="submission" date="2016-10" db="EMBL/GenBank/DDBJ databases">
        <authorList>
            <person name="de Groot N.N."/>
        </authorList>
    </citation>
    <scope>NUCLEOTIDE SEQUENCE [LARGE SCALE GENOMIC DNA]</scope>
    <source>
        <strain evidence="6 7">SLAS-1</strain>
    </source>
</reference>
<keyword evidence="3" id="KW-0411">Iron-sulfur</keyword>
<feature type="domain" description="2Fe-2S ferredoxin-type" evidence="4">
    <location>
        <begin position="5"/>
        <end position="83"/>
    </location>
</feature>
<feature type="domain" description="4Fe-4S ferredoxin-type" evidence="5">
    <location>
        <begin position="101"/>
        <end position="132"/>
    </location>
</feature>
<gene>
    <name evidence="6" type="ORF">SAMN04488692_10827</name>
</gene>
<dbReference type="SUPFAM" id="SSF54292">
    <property type="entry name" value="2Fe-2S ferredoxin-like"/>
    <property type="match status" value="1"/>
</dbReference>
<evidence type="ECO:0000313" key="6">
    <source>
        <dbReference type="EMBL" id="SDL71976.1"/>
    </source>
</evidence>
<dbReference type="GO" id="GO:0051537">
    <property type="term" value="F:2 iron, 2 sulfur cluster binding"/>
    <property type="evidence" value="ECO:0007669"/>
    <property type="project" value="InterPro"/>
</dbReference>
<dbReference type="InterPro" id="IPR036010">
    <property type="entry name" value="2Fe-2S_ferredoxin-like_sf"/>
</dbReference>
<keyword evidence="1" id="KW-0479">Metal-binding</keyword>
<dbReference type="InterPro" id="IPR006058">
    <property type="entry name" value="2Fe2S_fd_BS"/>
</dbReference>
<dbReference type="InterPro" id="IPR017900">
    <property type="entry name" value="4Fe4S_Fe_S_CS"/>
</dbReference>
<dbReference type="PROSITE" id="PS51379">
    <property type="entry name" value="4FE4S_FER_2"/>
    <property type="match status" value="2"/>
</dbReference>
<dbReference type="RefSeq" id="WP_089759520.1">
    <property type="nucleotide sequence ID" value="NZ_FNGO01000008.1"/>
</dbReference>
<dbReference type="OrthoDB" id="9800558at2"/>
<name>A0A1G9MCI2_9FIRM</name>
<dbReference type="EMBL" id="FNGO01000008">
    <property type="protein sequence ID" value="SDL71976.1"/>
    <property type="molecule type" value="Genomic_DNA"/>
</dbReference>
<feature type="domain" description="4Fe-4S ferredoxin-type" evidence="5">
    <location>
        <begin position="138"/>
        <end position="170"/>
    </location>
</feature>
<evidence type="ECO:0000256" key="1">
    <source>
        <dbReference type="ARBA" id="ARBA00022723"/>
    </source>
</evidence>
<accession>A0A1G9MCI2</accession>
<evidence type="ECO:0000259" key="5">
    <source>
        <dbReference type="PROSITE" id="PS51379"/>
    </source>
</evidence>
<evidence type="ECO:0000256" key="2">
    <source>
        <dbReference type="ARBA" id="ARBA00023004"/>
    </source>
</evidence>
<dbReference type="PROSITE" id="PS00197">
    <property type="entry name" value="2FE2S_FER_1"/>
    <property type="match status" value="1"/>
</dbReference>
<dbReference type="STRING" id="321763.SAMN04488692_10827"/>
<dbReference type="GO" id="GO:0046872">
    <property type="term" value="F:metal ion binding"/>
    <property type="evidence" value="ECO:0007669"/>
    <property type="project" value="UniProtKB-KW"/>
</dbReference>
<organism evidence="6 7">
    <name type="scientific">Halarsenatibacter silvermanii</name>
    <dbReference type="NCBI Taxonomy" id="321763"/>
    <lineage>
        <taxon>Bacteria</taxon>
        <taxon>Bacillati</taxon>
        <taxon>Bacillota</taxon>
        <taxon>Clostridia</taxon>
        <taxon>Halanaerobiales</taxon>
        <taxon>Halarsenatibacteraceae</taxon>
        <taxon>Halarsenatibacter</taxon>
    </lineage>
</organism>
<dbReference type="InterPro" id="IPR017896">
    <property type="entry name" value="4Fe4S_Fe-S-bd"/>
</dbReference>